<feature type="non-terminal residue" evidence="2">
    <location>
        <position position="1"/>
    </location>
</feature>
<evidence type="ECO:0000313" key="4">
    <source>
        <dbReference type="Proteomes" id="UP000005240"/>
    </source>
</evidence>
<dbReference type="VEuPathDB" id="FungiDB:PTTG_28887"/>
<evidence type="ECO:0000313" key="3">
    <source>
        <dbReference type="EnsemblFungi" id="PTTG_28887-t43_1-p1"/>
    </source>
</evidence>
<reference evidence="3" key="4">
    <citation type="submission" date="2025-05" db="UniProtKB">
        <authorList>
            <consortium name="EnsemblFungi"/>
        </authorList>
    </citation>
    <scope>IDENTIFICATION</scope>
    <source>
        <strain evidence="3">isolate 1-1 / race 1 (BBBD)</strain>
    </source>
</reference>
<reference evidence="3 4" key="3">
    <citation type="journal article" date="2017" name="G3 (Bethesda)">
        <title>Comparative analysis highlights variable genome content of wheat rusts and divergence of the mating loci.</title>
        <authorList>
            <person name="Cuomo C.A."/>
            <person name="Bakkeren G."/>
            <person name="Khalil H.B."/>
            <person name="Panwar V."/>
            <person name="Joly D."/>
            <person name="Linning R."/>
            <person name="Sakthikumar S."/>
            <person name="Song X."/>
            <person name="Adiconis X."/>
            <person name="Fan L."/>
            <person name="Goldberg J.M."/>
            <person name="Levin J.Z."/>
            <person name="Young S."/>
            <person name="Zeng Q."/>
            <person name="Anikster Y."/>
            <person name="Bruce M."/>
            <person name="Wang M."/>
            <person name="Yin C."/>
            <person name="McCallum B."/>
            <person name="Szabo L.J."/>
            <person name="Hulbert S."/>
            <person name="Chen X."/>
            <person name="Fellers J.P."/>
        </authorList>
    </citation>
    <scope>NUCLEOTIDE SEQUENCE</scope>
    <source>
        <strain evidence="3">isolate 1-1 / race 1 (BBBD)</strain>
        <strain evidence="4">Isolate 1-1 / race 1 (BBBD)</strain>
    </source>
</reference>
<keyword evidence="4" id="KW-1185">Reference proteome</keyword>
<dbReference type="AlphaFoldDB" id="A0A180G8H6"/>
<dbReference type="EnsemblFungi" id="PTTG_28887-t43_1">
    <property type="protein sequence ID" value="PTTG_28887-t43_1-p1"/>
    <property type="gene ID" value="PTTG_28887"/>
</dbReference>
<sequence>PKTSPASQRLPQPPRRLPQPPEDSPSLPKTPPASRRLPTHPNDSLDPPKTPSTPQRLSQPANNFLTPFLPTHHLSCANLHQLATHLNLSAWIFRLTWPPLPLRTDFSAWTPSD</sequence>
<gene>
    <name evidence="2" type="ORF">PTTG_28887</name>
</gene>
<protein>
    <submittedName>
        <fullName evidence="2 3">Uncharacterized protein</fullName>
    </submittedName>
</protein>
<feature type="region of interest" description="Disordered" evidence="1">
    <location>
        <begin position="1"/>
        <end position="64"/>
    </location>
</feature>
<dbReference type="EMBL" id="ADAS02000149">
    <property type="protein sequence ID" value="OAV88900.1"/>
    <property type="molecule type" value="Genomic_DNA"/>
</dbReference>
<organism evidence="2">
    <name type="scientific">Puccinia triticina (isolate 1-1 / race 1 (BBBD))</name>
    <name type="common">Brown leaf rust fungus</name>
    <dbReference type="NCBI Taxonomy" id="630390"/>
    <lineage>
        <taxon>Eukaryota</taxon>
        <taxon>Fungi</taxon>
        <taxon>Dikarya</taxon>
        <taxon>Basidiomycota</taxon>
        <taxon>Pucciniomycotina</taxon>
        <taxon>Pucciniomycetes</taxon>
        <taxon>Pucciniales</taxon>
        <taxon>Pucciniaceae</taxon>
        <taxon>Puccinia</taxon>
    </lineage>
</organism>
<reference evidence="2" key="1">
    <citation type="submission" date="2009-11" db="EMBL/GenBank/DDBJ databases">
        <authorList>
            <consortium name="The Broad Institute Genome Sequencing Platform"/>
            <person name="Ward D."/>
            <person name="Feldgarden M."/>
            <person name="Earl A."/>
            <person name="Young S.K."/>
            <person name="Zeng Q."/>
            <person name="Koehrsen M."/>
            <person name="Alvarado L."/>
            <person name="Berlin A."/>
            <person name="Bochicchio J."/>
            <person name="Borenstein D."/>
            <person name="Chapman S.B."/>
            <person name="Chen Z."/>
            <person name="Engels R."/>
            <person name="Freedman E."/>
            <person name="Gellesch M."/>
            <person name="Goldberg J."/>
            <person name="Griggs A."/>
            <person name="Gujja S."/>
            <person name="Heilman E."/>
            <person name="Heiman D."/>
            <person name="Hepburn T."/>
            <person name="Howarth C."/>
            <person name="Jen D."/>
            <person name="Larson L."/>
            <person name="Lewis B."/>
            <person name="Mehta T."/>
            <person name="Park D."/>
            <person name="Pearson M."/>
            <person name="Roberts A."/>
            <person name="Saif S."/>
            <person name="Shea T."/>
            <person name="Shenoy N."/>
            <person name="Sisk P."/>
            <person name="Stolte C."/>
            <person name="Sykes S."/>
            <person name="Thomson T."/>
            <person name="Walk T."/>
            <person name="White J."/>
            <person name="Yandava C."/>
            <person name="Izard J."/>
            <person name="Baranova O.V."/>
            <person name="Blanton J.M."/>
            <person name="Tanner A.C."/>
            <person name="Dewhirst F.E."/>
            <person name="Haas B."/>
            <person name="Nusbaum C."/>
            <person name="Birren B."/>
        </authorList>
    </citation>
    <scope>NUCLEOTIDE SEQUENCE [LARGE SCALE GENOMIC DNA]</scope>
    <source>
        <strain evidence="2">1-1 BBBD Race 1</strain>
    </source>
</reference>
<feature type="compositionally biased region" description="Pro residues" evidence="1">
    <location>
        <begin position="11"/>
        <end position="31"/>
    </location>
</feature>
<feature type="compositionally biased region" description="Polar residues" evidence="1">
    <location>
        <begin position="52"/>
        <end position="64"/>
    </location>
</feature>
<name>A0A180G8H6_PUCT1</name>
<accession>A0A180G8H6</accession>
<evidence type="ECO:0000313" key="2">
    <source>
        <dbReference type="EMBL" id="OAV88900.1"/>
    </source>
</evidence>
<proteinExistence type="predicted"/>
<dbReference type="Proteomes" id="UP000005240">
    <property type="component" value="Unassembled WGS sequence"/>
</dbReference>
<evidence type="ECO:0000256" key="1">
    <source>
        <dbReference type="SAM" id="MobiDB-lite"/>
    </source>
</evidence>
<reference evidence="2" key="2">
    <citation type="submission" date="2016-05" db="EMBL/GenBank/DDBJ databases">
        <title>Comparative analysis highlights variable genome content of wheat rusts and divergence of the mating loci.</title>
        <authorList>
            <person name="Cuomo C.A."/>
            <person name="Bakkeren G."/>
            <person name="Szabo L."/>
            <person name="Khalil H."/>
            <person name="Joly D."/>
            <person name="Goldberg J."/>
            <person name="Young S."/>
            <person name="Zeng Q."/>
            <person name="Fellers J."/>
        </authorList>
    </citation>
    <scope>NUCLEOTIDE SEQUENCE [LARGE SCALE GENOMIC DNA]</scope>
    <source>
        <strain evidence="2">1-1 BBBD Race 1</strain>
    </source>
</reference>